<name>A0A1C6WS01_PLACE</name>
<dbReference type="NCBIfam" id="TIGR01590">
    <property type="entry name" value="yir-bir-cir_Pla"/>
    <property type="match status" value="1"/>
</dbReference>
<reference evidence="2" key="1">
    <citation type="submission" date="2016-08" db="EMBL/GenBank/DDBJ databases">
        <authorList>
            <consortium name="Pathogen Informatics"/>
        </authorList>
    </citation>
    <scope>NUCLEOTIDE SEQUENCE</scope>
    <source>
        <strain evidence="2">DS</strain>
    </source>
</reference>
<keyword evidence="1" id="KW-1133">Transmembrane helix</keyword>
<sequence>MIKEVCNAINSIDKFIWTKQSGAVMVVEYNEVLAAYCPFSNDLGKHACHSYDEMVSSSVLFFLKWLETDYHYKDDLKNDKLAEYAILWLCYKLNKDPQDGINTLNDFYTKHIKTNTNYNKKIIKANDNTTYKDIVYKKKSWMNMNIEDISQFYDAFKSLCNMYTAFDAKNNSCTKCSNYVNEFVVNFEKLNQNLHITEGSPYYQVLSTLSTDYDNLKKKCEHDKSISFPTLSSIKKAQSSALSSDSASSSSSIESKLIPVLSIFAISLFLGIAYKYSLFGIDKRLQRQYLREKIKKIKKKMASY</sequence>
<dbReference type="AlphaFoldDB" id="A0A1C6WS01"/>
<proteinExistence type="predicted"/>
<feature type="non-terminal residue" evidence="2">
    <location>
        <position position="304"/>
    </location>
</feature>
<keyword evidence="1" id="KW-0812">Transmembrane</keyword>
<organism evidence="2">
    <name type="scientific">Plasmodium chabaudi adami</name>
    <dbReference type="NCBI Taxonomy" id="5826"/>
    <lineage>
        <taxon>Eukaryota</taxon>
        <taxon>Sar</taxon>
        <taxon>Alveolata</taxon>
        <taxon>Apicomplexa</taxon>
        <taxon>Aconoidasida</taxon>
        <taxon>Haemosporida</taxon>
        <taxon>Plasmodiidae</taxon>
        <taxon>Plasmodium</taxon>
        <taxon>Plasmodium (Vinckeia)</taxon>
    </lineage>
</organism>
<dbReference type="EMBL" id="FMIN01000423">
    <property type="protein sequence ID" value="SCL92051.1"/>
    <property type="molecule type" value="Genomic_DNA"/>
</dbReference>
<dbReference type="Pfam" id="PF06022">
    <property type="entry name" value="Cir_Bir_Yir"/>
    <property type="match status" value="1"/>
</dbReference>
<evidence type="ECO:0000313" key="2">
    <source>
        <dbReference type="EMBL" id="SCL92051.1"/>
    </source>
</evidence>
<gene>
    <name evidence="2" type="ORF">PCHDS_000543000</name>
</gene>
<accession>A0A1C6WS01</accession>
<feature type="transmembrane region" description="Helical" evidence="1">
    <location>
        <begin position="257"/>
        <end position="278"/>
    </location>
</feature>
<evidence type="ECO:0000256" key="1">
    <source>
        <dbReference type="SAM" id="Phobius"/>
    </source>
</evidence>
<dbReference type="Proteomes" id="UP000507536">
    <property type="component" value="Unassembled WGS sequence"/>
</dbReference>
<dbReference type="InterPro" id="IPR006477">
    <property type="entry name" value="Yir_bir_cir"/>
</dbReference>
<keyword evidence="1" id="KW-0472">Membrane</keyword>
<protein>
    <submittedName>
        <fullName evidence="2">Plasmodium variant antigen protein Cir/Yir/Bir, putative</fullName>
    </submittedName>
</protein>